<dbReference type="InterPro" id="IPR011990">
    <property type="entry name" value="TPR-like_helical_dom_sf"/>
</dbReference>
<evidence type="ECO:0000256" key="1">
    <source>
        <dbReference type="SAM" id="Phobius"/>
    </source>
</evidence>
<evidence type="ECO:0000313" key="4">
    <source>
        <dbReference type="Proteomes" id="UP001261871"/>
    </source>
</evidence>
<organism evidence="3 4">
    <name type="scientific">Flavobacterium granuli</name>
    <dbReference type="NCBI Taxonomy" id="280093"/>
    <lineage>
        <taxon>Bacteria</taxon>
        <taxon>Pseudomonadati</taxon>
        <taxon>Bacteroidota</taxon>
        <taxon>Flavobacteriia</taxon>
        <taxon>Flavobacteriales</taxon>
        <taxon>Flavobacteriaceae</taxon>
        <taxon>Flavobacterium</taxon>
    </lineage>
</organism>
<keyword evidence="4" id="KW-1185">Reference proteome</keyword>
<dbReference type="Proteomes" id="UP001261871">
    <property type="component" value="Unassembled WGS sequence"/>
</dbReference>
<dbReference type="EMBL" id="JAVDTX010000005">
    <property type="protein sequence ID" value="MDR6845581.1"/>
    <property type="molecule type" value="Genomic_DNA"/>
</dbReference>
<feature type="domain" description="HTH araC/xylS-type" evidence="2">
    <location>
        <begin position="459"/>
        <end position="551"/>
    </location>
</feature>
<proteinExistence type="predicted"/>
<keyword evidence="1" id="KW-0472">Membrane</keyword>
<protein>
    <submittedName>
        <fullName evidence="3">AraC-like DNA-binding protein</fullName>
    </submittedName>
</protein>
<feature type="transmembrane region" description="Helical" evidence="1">
    <location>
        <begin position="381"/>
        <end position="399"/>
    </location>
</feature>
<gene>
    <name evidence="3" type="ORF">J2W95_002291</name>
</gene>
<name>A0ABU1S3G6_9FLAO</name>
<dbReference type="InterPro" id="IPR018060">
    <property type="entry name" value="HTH_AraC"/>
</dbReference>
<dbReference type="SMART" id="SM00342">
    <property type="entry name" value="HTH_ARAC"/>
    <property type="match status" value="1"/>
</dbReference>
<dbReference type="SUPFAM" id="SSF48452">
    <property type="entry name" value="TPR-like"/>
    <property type="match status" value="2"/>
</dbReference>
<evidence type="ECO:0000313" key="3">
    <source>
        <dbReference type="EMBL" id="MDR6845581.1"/>
    </source>
</evidence>
<dbReference type="Gene3D" id="1.10.10.60">
    <property type="entry name" value="Homeodomain-like"/>
    <property type="match status" value="1"/>
</dbReference>
<evidence type="ECO:0000259" key="2">
    <source>
        <dbReference type="PROSITE" id="PS01124"/>
    </source>
</evidence>
<accession>A0ABU1S3G6</accession>
<keyword evidence="1" id="KW-1133">Transmembrane helix</keyword>
<dbReference type="PROSITE" id="PS01124">
    <property type="entry name" value="HTH_ARAC_FAMILY_2"/>
    <property type="match status" value="1"/>
</dbReference>
<sequence length="557" mass="65593">MNQNYLLLLLLITMQFITAQKNGCKIPDSLQNKDFNYLDQRIYDLRKDNSKTAVYIDTYIAKAKKEQNWKELVNGYQNAMHQSNDRLRLIYSDSLVFAAKKANDNALIGSSYLTKGAVFYSQKQQKQALDNYIIANNYISRTNDDYLKYKVKYCIAQVKYYLGFYDEAISLLKECLIYFKADDSRPYLNSLHSLGLCYNKIGNYGLCTETNSIGVSESNRLDTKEMLPYFRHSEGINEYFKQNYQLAIKSIESSLGEIAENKDFANESVGNFYIGKSYWDLKKPELALPYFKKVDQAFKDKQYMRPDLREVYEILIQYFKKTNDLKSQLYYIDQLLKADKVLNETFKYLVSKINKEYDTKELLTEREKIKEQLIRRKYNDAILVAIIILLFIILTFFSYRHFKNRSLYKQKFNELMLKMKDEKKAKPKLEKPEILDINADAVATVLRQLEKFERDKKFLEKDWTLVKLSAAFDSNTKYISKIISHYRDKGYTEYINELRIEYLISLLNDDKRIRNYTNKALAEEAGFSSTQRFANAFLAKTGMPTNFFIEALKEGQQ</sequence>
<keyword evidence="1" id="KW-0812">Transmembrane</keyword>
<dbReference type="Gene3D" id="1.25.40.10">
    <property type="entry name" value="Tetratricopeptide repeat domain"/>
    <property type="match status" value="2"/>
</dbReference>
<comment type="caution">
    <text evidence="3">The sequence shown here is derived from an EMBL/GenBank/DDBJ whole genome shotgun (WGS) entry which is preliminary data.</text>
</comment>
<reference evidence="3 4" key="1">
    <citation type="submission" date="2023-07" db="EMBL/GenBank/DDBJ databases">
        <title>Sorghum-associated microbial communities from plants grown in Nebraska, USA.</title>
        <authorList>
            <person name="Schachtman D."/>
        </authorList>
    </citation>
    <scope>NUCLEOTIDE SEQUENCE [LARGE SCALE GENOMIC DNA]</scope>
    <source>
        <strain evidence="3 4">BE124</strain>
    </source>
</reference>
<dbReference type="RefSeq" id="WP_310007009.1">
    <property type="nucleotide sequence ID" value="NZ_JAVDTX010000005.1"/>
</dbReference>